<dbReference type="PANTHER" id="PTHR30337">
    <property type="entry name" value="COMPONENT OF ATP-DEPENDENT DSDNA EXONUCLEASE"/>
    <property type="match status" value="1"/>
</dbReference>
<reference evidence="2" key="1">
    <citation type="submission" date="2018-05" db="EMBL/GenBank/DDBJ databases">
        <authorList>
            <person name="Lanie J.A."/>
            <person name="Ng W.-L."/>
            <person name="Kazmierczak K.M."/>
            <person name="Andrzejewski T.M."/>
            <person name="Davidsen T.M."/>
            <person name="Wayne K.J."/>
            <person name="Tettelin H."/>
            <person name="Glass J.I."/>
            <person name="Rusch D."/>
            <person name="Podicherti R."/>
            <person name="Tsui H.-C.T."/>
            <person name="Winkler M.E."/>
        </authorList>
    </citation>
    <scope>NUCLEOTIDE SEQUENCE</scope>
</reference>
<dbReference type="EMBL" id="UINC01039036">
    <property type="protein sequence ID" value="SVB36922.1"/>
    <property type="molecule type" value="Genomic_DNA"/>
</dbReference>
<protein>
    <recommendedName>
        <fullName evidence="1">Calcineurin-like phosphoesterase domain-containing protein</fullName>
    </recommendedName>
</protein>
<dbReference type="SUPFAM" id="SSF56300">
    <property type="entry name" value="Metallo-dependent phosphatases"/>
    <property type="match status" value="1"/>
</dbReference>
<proteinExistence type="predicted"/>
<accession>A0A382DFU6</accession>
<organism evidence="2">
    <name type="scientific">marine metagenome</name>
    <dbReference type="NCBI Taxonomy" id="408172"/>
    <lineage>
        <taxon>unclassified sequences</taxon>
        <taxon>metagenomes</taxon>
        <taxon>ecological metagenomes</taxon>
    </lineage>
</organism>
<dbReference type="Gene3D" id="3.60.21.10">
    <property type="match status" value="1"/>
</dbReference>
<feature type="non-terminal residue" evidence="2">
    <location>
        <position position="214"/>
    </location>
</feature>
<gene>
    <name evidence="2" type="ORF">METZ01_LOCUS189776</name>
</gene>
<dbReference type="GO" id="GO:0016787">
    <property type="term" value="F:hydrolase activity"/>
    <property type="evidence" value="ECO:0007669"/>
    <property type="project" value="InterPro"/>
</dbReference>
<dbReference type="InterPro" id="IPR004843">
    <property type="entry name" value="Calcineurin-like_PHP"/>
</dbReference>
<evidence type="ECO:0000259" key="1">
    <source>
        <dbReference type="Pfam" id="PF00149"/>
    </source>
</evidence>
<dbReference type="AlphaFoldDB" id="A0A382DFU6"/>
<dbReference type="InterPro" id="IPR029052">
    <property type="entry name" value="Metallo-depent_PP-like"/>
</dbReference>
<name>A0A382DFU6_9ZZZZ</name>
<dbReference type="Pfam" id="PF00149">
    <property type="entry name" value="Metallophos"/>
    <property type="match status" value="1"/>
</dbReference>
<feature type="domain" description="Calcineurin-like phosphoesterase" evidence="1">
    <location>
        <begin position="2"/>
        <end position="144"/>
    </location>
</feature>
<evidence type="ECO:0000313" key="2">
    <source>
        <dbReference type="EMBL" id="SVB36922.1"/>
    </source>
</evidence>
<sequence>MGDVMDRRKYVSYKTATDFRKRFIDRFTELGINLHIIVGNHDTYYKNTSEVNSMEELVGQDKFKIYTFPDVVNFDDTPILFMPWINNSNYDSSMQALSKSKADLLMGHLEINGFEMHKGQVADGNYDSELFRRFDTVFSGHYHHKSDDGHIFYLGTPYEIMWNDWDDPKGFHIFDTATRELERIVNPYKLFKKIFYDDTDNDYIKHDVDQYKEC</sequence>
<dbReference type="InterPro" id="IPR050535">
    <property type="entry name" value="DNA_Repair-Maintenance_Comp"/>
</dbReference>